<protein>
    <recommendedName>
        <fullName evidence="3">Polyprotein</fullName>
    </recommendedName>
</protein>
<evidence type="ECO:0000313" key="1">
    <source>
        <dbReference type="EMBL" id="KAJ8955237.1"/>
    </source>
</evidence>
<dbReference type="EMBL" id="JAPWTK010000039">
    <property type="protein sequence ID" value="KAJ8955237.1"/>
    <property type="molecule type" value="Genomic_DNA"/>
</dbReference>
<organism evidence="1 2">
    <name type="scientific">Aromia moschata</name>
    <dbReference type="NCBI Taxonomy" id="1265417"/>
    <lineage>
        <taxon>Eukaryota</taxon>
        <taxon>Metazoa</taxon>
        <taxon>Ecdysozoa</taxon>
        <taxon>Arthropoda</taxon>
        <taxon>Hexapoda</taxon>
        <taxon>Insecta</taxon>
        <taxon>Pterygota</taxon>
        <taxon>Neoptera</taxon>
        <taxon>Endopterygota</taxon>
        <taxon>Coleoptera</taxon>
        <taxon>Polyphaga</taxon>
        <taxon>Cucujiformia</taxon>
        <taxon>Chrysomeloidea</taxon>
        <taxon>Cerambycidae</taxon>
        <taxon>Cerambycinae</taxon>
        <taxon>Callichromatini</taxon>
        <taxon>Aromia</taxon>
    </lineage>
</organism>
<proteinExistence type="predicted"/>
<dbReference type="AlphaFoldDB" id="A0AAV8YTZ5"/>
<name>A0AAV8YTZ5_9CUCU</name>
<sequence>MFHTDAALRTPLIVFYGKKYMGIRKNLPCRSQEYFLMILAPCLLDYYAQNCKDLLKLTPKEHEKKVRTLHLCINCLKMGHHSKVCRRGTCNKCNEKHHTLLHSEPCKSKDSVQNRNDNIEKASEAITISGKSSVTLSACGSVNYVFLPTAYVQVTASDGSAHIKAQSSFVTKDLIKLLKVNTTSVDITVRDLNNIPSNMFSKYEMNVQSLYKNYSLNQCFFVIYTIAGNIPAVNVDVSKLVIPDHVNLVDPTFFKPNKIDIGSVDRL</sequence>
<evidence type="ECO:0008006" key="3">
    <source>
        <dbReference type="Google" id="ProtNLM"/>
    </source>
</evidence>
<reference evidence="1" key="1">
    <citation type="journal article" date="2023" name="Insect Mol. Biol.">
        <title>Genome sequencing provides insights into the evolution of gene families encoding plant cell wall-degrading enzymes in longhorned beetles.</title>
        <authorList>
            <person name="Shin N.R."/>
            <person name="Okamura Y."/>
            <person name="Kirsch R."/>
            <person name="Pauchet Y."/>
        </authorList>
    </citation>
    <scope>NUCLEOTIDE SEQUENCE</scope>
    <source>
        <strain evidence="1">AMC_N1</strain>
    </source>
</reference>
<evidence type="ECO:0000313" key="2">
    <source>
        <dbReference type="Proteomes" id="UP001162162"/>
    </source>
</evidence>
<keyword evidence="2" id="KW-1185">Reference proteome</keyword>
<dbReference type="Proteomes" id="UP001162162">
    <property type="component" value="Unassembled WGS sequence"/>
</dbReference>
<comment type="caution">
    <text evidence="1">The sequence shown here is derived from an EMBL/GenBank/DDBJ whole genome shotgun (WGS) entry which is preliminary data.</text>
</comment>
<accession>A0AAV8YTZ5</accession>
<gene>
    <name evidence="1" type="ORF">NQ318_000263</name>
</gene>